<evidence type="ECO:0000313" key="2">
    <source>
        <dbReference type="Proteomes" id="UP000628079"/>
    </source>
</evidence>
<organism evidence="1 2">
    <name type="scientific">Knoellia flava</name>
    <dbReference type="NCBI Taxonomy" id="913969"/>
    <lineage>
        <taxon>Bacteria</taxon>
        <taxon>Bacillati</taxon>
        <taxon>Actinomycetota</taxon>
        <taxon>Actinomycetes</taxon>
        <taxon>Micrococcales</taxon>
        <taxon>Intrasporangiaceae</taxon>
        <taxon>Knoellia</taxon>
    </lineage>
</organism>
<dbReference type="InterPro" id="IPR015797">
    <property type="entry name" value="NUDIX_hydrolase-like_dom_sf"/>
</dbReference>
<gene>
    <name evidence="1" type="ORF">GCM10011314_22510</name>
</gene>
<proteinExistence type="predicted"/>
<protein>
    <recommendedName>
        <fullName evidence="3">NUDIX hydrolase</fullName>
    </recommendedName>
</protein>
<sequence>MIAARPRVRVHVVAIDDDHRMLLDRRPRTQVWALPWGYLGVGEDPARLARSLVRDTGAAPERPRVQSVEGAVEHGEHFLDVTLHCTADRIWKPTTGGRSSNALWWSLDEISSLDLSARARSALVNAWDVLWPHV</sequence>
<dbReference type="Gene3D" id="3.90.79.10">
    <property type="entry name" value="Nucleoside Triphosphate Pyrophosphohydrolase"/>
    <property type="match status" value="1"/>
</dbReference>
<reference evidence="1" key="1">
    <citation type="journal article" date="2014" name="Int. J. Syst. Evol. Microbiol.">
        <title>Complete genome sequence of Corynebacterium casei LMG S-19264T (=DSM 44701T), isolated from a smear-ripened cheese.</title>
        <authorList>
            <consortium name="US DOE Joint Genome Institute (JGI-PGF)"/>
            <person name="Walter F."/>
            <person name="Albersmeier A."/>
            <person name="Kalinowski J."/>
            <person name="Ruckert C."/>
        </authorList>
    </citation>
    <scope>NUCLEOTIDE SEQUENCE</scope>
    <source>
        <strain evidence="1">CGMCC 1.10749</strain>
    </source>
</reference>
<dbReference type="AlphaFoldDB" id="A0A8H9FW77"/>
<accession>A0A8H9FW77</accession>
<evidence type="ECO:0008006" key="3">
    <source>
        <dbReference type="Google" id="ProtNLM"/>
    </source>
</evidence>
<dbReference type="RefSeq" id="WP_035948669.1">
    <property type="nucleotide sequence ID" value="NZ_BMEA01000002.1"/>
</dbReference>
<name>A0A8H9FW77_9MICO</name>
<comment type="caution">
    <text evidence="1">The sequence shown here is derived from an EMBL/GenBank/DDBJ whole genome shotgun (WGS) entry which is preliminary data.</text>
</comment>
<evidence type="ECO:0000313" key="1">
    <source>
        <dbReference type="EMBL" id="GGB82389.1"/>
    </source>
</evidence>
<dbReference type="SUPFAM" id="SSF55811">
    <property type="entry name" value="Nudix"/>
    <property type="match status" value="1"/>
</dbReference>
<dbReference type="EMBL" id="BMEA01000002">
    <property type="protein sequence ID" value="GGB82389.1"/>
    <property type="molecule type" value="Genomic_DNA"/>
</dbReference>
<reference evidence="1" key="2">
    <citation type="submission" date="2020-09" db="EMBL/GenBank/DDBJ databases">
        <authorList>
            <person name="Sun Q."/>
            <person name="Zhou Y."/>
        </authorList>
    </citation>
    <scope>NUCLEOTIDE SEQUENCE</scope>
    <source>
        <strain evidence="1">CGMCC 1.10749</strain>
    </source>
</reference>
<dbReference type="Proteomes" id="UP000628079">
    <property type="component" value="Unassembled WGS sequence"/>
</dbReference>